<keyword evidence="1" id="KW-1133">Transmembrane helix</keyword>
<sequence>MHNRNQTVKFGSFFLVYCAVQFFPVRLNRYFRFYSHPYGRYHHYCHHPNVATPYISPSLPPPPQLLVAGCCAGRSHENDRQMTTMRGRLCGNDQ</sequence>
<evidence type="ECO:0000313" key="3">
    <source>
        <dbReference type="Proteomes" id="UP000215914"/>
    </source>
</evidence>
<dbReference type="Proteomes" id="UP000215914">
    <property type="component" value="Unassembled WGS sequence"/>
</dbReference>
<dbReference type="Gramene" id="mRNA:HanXRQr2_Chr12g0527401">
    <property type="protein sequence ID" value="CDS:HanXRQr2_Chr12g0527401.1"/>
    <property type="gene ID" value="HanXRQr2_Chr12g0527401"/>
</dbReference>
<comment type="caution">
    <text evidence="2">The sequence shown here is derived from an EMBL/GenBank/DDBJ whole genome shotgun (WGS) entry which is preliminary data.</text>
</comment>
<evidence type="ECO:0000256" key="1">
    <source>
        <dbReference type="SAM" id="Phobius"/>
    </source>
</evidence>
<keyword evidence="1" id="KW-0472">Membrane</keyword>
<keyword evidence="1" id="KW-0812">Transmembrane</keyword>
<accession>A0A9K3ENT5</accession>
<keyword evidence="3" id="KW-1185">Reference proteome</keyword>
<organism evidence="2 3">
    <name type="scientific">Helianthus annuus</name>
    <name type="common">Common sunflower</name>
    <dbReference type="NCBI Taxonomy" id="4232"/>
    <lineage>
        <taxon>Eukaryota</taxon>
        <taxon>Viridiplantae</taxon>
        <taxon>Streptophyta</taxon>
        <taxon>Embryophyta</taxon>
        <taxon>Tracheophyta</taxon>
        <taxon>Spermatophyta</taxon>
        <taxon>Magnoliopsida</taxon>
        <taxon>eudicotyledons</taxon>
        <taxon>Gunneridae</taxon>
        <taxon>Pentapetalae</taxon>
        <taxon>asterids</taxon>
        <taxon>campanulids</taxon>
        <taxon>Asterales</taxon>
        <taxon>Asteraceae</taxon>
        <taxon>Asteroideae</taxon>
        <taxon>Heliantheae alliance</taxon>
        <taxon>Heliantheae</taxon>
        <taxon>Helianthus</taxon>
    </lineage>
</organism>
<protein>
    <submittedName>
        <fullName evidence="2">Uncharacterized protein</fullName>
    </submittedName>
</protein>
<evidence type="ECO:0000313" key="2">
    <source>
        <dbReference type="EMBL" id="KAF5776717.1"/>
    </source>
</evidence>
<reference evidence="2" key="2">
    <citation type="submission" date="2020-06" db="EMBL/GenBank/DDBJ databases">
        <title>Helianthus annuus Genome sequencing and assembly Release 2.</title>
        <authorList>
            <person name="Gouzy J."/>
            <person name="Langlade N."/>
            <person name="Munos S."/>
        </authorList>
    </citation>
    <scope>NUCLEOTIDE SEQUENCE</scope>
    <source>
        <tissue evidence="2">Leaves</tissue>
    </source>
</reference>
<feature type="transmembrane region" description="Helical" evidence="1">
    <location>
        <begin position="6"/>
        <end position="25"/>
    </location>
</feature>
<dbReference type="AlphaFoldDB" id="A0A9K3ENT5"/>
<gene>
    <name evidence="2" type="ORF">HanXRQr2_Chr12g0527401</name>
</gene>
<proteinExistence type="predicted"/>
<name>A0A9K3ENT5_HELAN</name>
<reference evidence="2" key="1">
    <citation type="journal article" date="2017" name="Nature">
        <title>The sunflower genome provides insights into oil metabolism, flowering and Asterid evolution.</title>
        <authorList>
            <person name="Badouin H."/>
            <person name="Gouzy J."/>
            <person name="Grassa C.J."/>
            <person name="Murat F."/>
            <person name="Staton S.E."/>
            <person name="Cottret L."/>
            <person name="Lelandais-Briere C."/>
            <person name="Owens G.L."/>
            <person name="Carrere S."/>
            <person name="Mayjonade B."/>
            <person name="Legrand L."/>
            <person name="Gill N."/>
            <person name="Kane N.C."/>
            <person name="Bowers J.E."/>
            <person name="Hubner S."/>
            <person name="Bellec A."/>
            <person name="Berard A."/>
            <person name="Berges H."/>
            <person name="Blanchet N."/>
            <person name="Boniface M.C."/>
            <person name="Brunel D."/>
            <person name="Catrice O."/>
            <person name="Chaidir N."/>
            <person name="Claudel C."/>
            <person name="Donnadieu C."/>
            <person name="Faraut T."/>
            <person name="Fievet G."/>
            <person name="Helmstetter N."/>
            <person name="King M."/>
            <person name="Knapp S.J."/>
            <person name="Lai Z."/>
            <person name="Le Paslier M.C."/>
            <person name="Lippi Y."/>
            <person name="Lorenzon L."/>
            <person name="Mandel J.R."/>
            <person name="Marage G."/>
            <person name="Marchand G."/>
            <person name="Marquand E."/>
            <person name="Bret-Mestries E."/>
            <person name="Morien E."/>
            <person name="Nambeesan S."/>
            <person name="Nguyen T."/>
            <person name="Pegot-Espagnet P."/>
            <person name="Pouilly N."/>
            <person name="Raftis F."/>
            <person name="Sallet E."/>
            <person name="Schiex T."/>
            <person name="Thomas J."/>
            <person name="Vandecasteele C."/>
            <person name="Vares D."/>
            <person name="Vear F."/>
            <person name="Vautrin S."/>
            <person name="Crespi M."/>
            <person name="Mangin B."/>
            <person name="Burke J.M."/>
            <person name="Salse J."/>
            <person name="Munos S."/>
            <person name="Vincourt P."/>
            <person name="Rieseberg L.H."/>
            <person name="Langlade N.B."/>
        </authorList>
    </citation>
    <scope>NUCLEOTIDE SEQUENCE</scope>
    <source>
        <tissue evidence="2">Leaves</tissue>
    </source>
</reference>
<dbReference type="EMBL" id="MNCJ02000327">
    <property type="protein sequence ID" value="KAF5776717.1"/>
    <property type="molecule type" value="Genomic_DNA"/>
</dbReference>